<dbReference type="Pfam" id="PF00575">
    <property type="entry name" value="S1"/>
    <property type="match status" value="1"/>
</dbReference>
<dbReference type="InterPro" id="IPR003107">
    <property type="entry name" value="HAT"/>
</dbReference>
<keyword evidence="3" id="KW-0677">Repeat</keyword>
<organism evidence="7 8">
    <name type="scientific">Acaulospora morrowiae</name>
    <dbReference type="NCBI Taxonomy" id="94023"/>
    <lineage>
        <taxon>Eukaryota</taxon>
        <taxon>Fungi</taxon>
        <taxon>Fungi incertae sedis</taxon>
        <taxon>Mucoromycota</taxon>
        <taxon>Glomeromycotina</taxon>
        <taxon>Glomeromycetes</taxon>
        <taxon>Diversisporales</taxon>
        <taxon>Acaulosporaceae</taxon>
        <taxon>Acaulospora</taxon>
    </lineage>
</organism>
<accession>A0A9N9N4T6</accession>
<keyword evidence="2" id="KW-0698">rRNA processing</keyword>
<comment type="subcellular location">
    <subcellularLocation>
        <location evidence="1">Nucleus</location>
        <location evidence="1">Nucleolus</location>
    </subcellularLocation>
</comment>
<evidence type="ECO:0000256" key="5">
    <source>
        <dbReference type="PROSITE-ProRule" id="PRU00339"/>
    </source>
</evidence>
<feature type="repeat" description="TPR" evidence="5">
    <location>
        <begin position="653"/>
        <end position="686"/>
    </location>
</feature>
<keyword evidence="4" id="KW-0539">Nucleus</keyword>
<dbReference type="Pfam" id="PF23231">
    <property type="entry name" value="HAT_Syf1_CNRKL1_C"/>
    <property type="match status" value="1"/>
</dbReference>
<dbReference type="InterPro" id="IPR045209">
    <property type="entry name" value="Rrp5"/>
</dbReference>
<keyword evidence="8" id="KW-1185">Reference proteome</keyword>
<dbReference type="InterPro" id="IPR057300">
    <property type="entry name" value="OB_Rrp5"/>
</dbReference>
<dbReference type="Gene3D" id="2.40.50.140">
    <property type="entry name" value="Nucleic acid-binding proteins"/>
    <property type="match status" value="2"/>
</dbReference>
<comment type="caution">
    <text evidence="7">The sequence shown here is derived from an EMBL/GenBank/DDBJ whole genome shotgun (WGS) entry which is preliminary data.</text>
</comment>
<dbReference type="InterPro" id="IPR003029">
    <property type="entry name" value="S1_domain"/>
</dbReference>
<dbReference type="GO" id="GO:0006364">
    <property type="term" value="P:rRNA processing"/>
    <property type="evidence" value="ECO:0007669"/>
    <property type="project" value="UniProtKB-KW"/>
</dbReference>
<feature type="domain" description="S1 motif" evidence="6">
    <location>
        <begin position="22"/>
        <end position="91"/>
    </location>
</feature>
<dbReference type="InterPro" id="IPR012340">
    <property type="entry name" value="NA-bd_OB-fold"/>
</dbReference>
<dbReference type="SMART" id="SM00316">
    <property type="entry name" value="S1"/>
    <property type="match status" value="3"/>
</dbReference>
<dbReference type="OrthoDB" id="412781at2759"/>
<evidence type="ECO:0000256" key="1">
    <source>
        <dbReference type="ARBA" id="ARBA00004604"/>
    </source>
</evidence>
<evidence type="ECO:0000259" key="6">
    <source>
        <dbReference type="PROSITE" id="PS50126"/>
    </source>
</evidence>
<dbReference type="SUPFAM" id="SSF50249">
    <property type="entry name" value="Nucleic acid-binding proteins"/>
    <property type="match status" value="2"/>
</dbReference>
<dbReference type="SUPFAM" id="SSF48452">
    <property type="entry name" value="TPR-like"/>
    <property type="match status" value="2"/>
</dbReference>
<dbReference type="Pfam" id="PF24682">
    <property type="entry name" value="OB_RRP5"/>
    <property type="match status" value="1"/>
</dbReference>
<name>A0A9N9N4T6_9GLOM</name>
<dbReference type="FunFam" id="2.40.50.140:FF:000159">
    <property type="entry name" value="rRNA biogenesis protein rrp5"/>
    <property type="match status" value="1"/>
</dbReference>
<evidence type="ECO:0000256" key="2">
    <source>
        <dbReference type="ARBA" id="ARBA00022552"/>
    </source>
</evidence>
<dbReference type="Proteomes" id="UP000789342">
    <property type="component" value="Unassembled WGS sequence"/>
</dbReference>
<dbReference type="GO" id="GO:0032040">
    <property type="term" value="C:small-subunit processome"/>
    <property type="evidence" value="ECO:0007669"/>
    <property type="project" value="TreeGrafter"/>
</dbReference>
<dbReference type="InterPro" id="IPR055430">
    <property type="entry name" value="HAT_Syf1_CNRKL1_C"/>
</dbReference>
<protein>
    <submittedName>
        <fullName evidence="7">16065_t:CDS:1</fullName>
    </submittedName>
</protein>
<gene>
    <name evidence="7" type="ORF">AMORRO_LOCUS12115</name>
</gene>
<evidence type="ECO:0000256" key="4">
    <source>
        <dbReference type="ARBA" id="ARBA00023242"/>
    </source>
</evidence>
<dbReference type="PANTHER" id="PTHR23270:SF10">
    <property type="entry name" value="PROTEIN RRP5 HOMOLOG"/>
    <property type="match status" value="1"/>
</dbReference>
<sequence length="757" mass="86524">HLLVEAAKAGRLPQTLQEVEIGTIVPGYVRNITDYAVFISFLGGFSAKAMRHMIADHYVASPVGIFYPNQSVICRITSIDTENSRCEVSLKPSEVNISSLPFITKGDFIKSYFSDMSECRQLSVKEQKVRIGECVKFQVKKQISKQEMHIFKARILLKDDENVKITVSINEDHAGGCENMEEGVILRGIVLDFDAKGKLADISMRSELMNENKITREQNDQEIDGPENDLDLFFLHRKELRKISKTGKTVDAIVELVKEDYIIVSLPEQGNTIAFAASKYYNDRSQPFMRYKFGQRAKAQITYVPRHKEDANSASKHGSIDRVLVTLQFPTEQQERSHLTSTKTLEDFSPGEKIKGTVTAVENYGIFIKINDTSISGLCHISKISDEFVRDVSALYKVGQRVTAVILGIDHKTQKISFGLKESCFKAHNLELSDDSDAEHVMEIDEDNKLNNPVEMNLQLDDDDEEEYDYAEVEDNAMSISEDELEQVEVEPLPFSGTWKWENEIENKEQSENIIEHLSDKTEDLLKKKPEVNADFERLLLGSPDSSYLWISYMALQLQLSEINKAREIGERALKTINYREEQERLNIWVALMNLENNFGTNESMGNVLRRALQTCDPKKIYLLLVGIYEKSGKKELAQQTYQIMIKKFSQSSKVWTKMGLFYVINGDIQASRDLLQRSLQCLPKRKHVKVITKFALMEFKHGEAERGRTIFEGMMSNYPKRVDLWSIYIDMECKVGDPDTVRQAAFPKDHNDEVLV</sequence>
<evidence type="ECO:0000313" key="8">
    <source>
        <dbReference type="Proteomes" id="UP000789342"/>
    </source>
</evidence>
<feature type="domain" description="S1 motif" evidence="6">
    <location>
        <begin position="351"/>
        <end position="421"/>
    </location>
</feature>
<dbReference type="GO" id="GO:0003723">
    <property type="term" value="F:RNA binding"/>
    <property type="evidence" value="ECO:0007669"/>
    <property type="project" value="TreeGrafter"/>
</dbReference>
<dbReference type="EMBL" id="CAJVPV010016991">
    <property type="protein sequence ID" value="CAG8700763.1"/>
    <property type="molecule type" value="Genomic_DNA"/>
</dbReference>
<dbReference type="AlphaFoldDB" id="A0A9N9N4T6"/>
<evidence type="ECO:0000256" key="3">
    <source>
        <dbReference type="ARBA" id="ARBA00022737"/>
    </source>
</evidence>
<evidence type="ECO:0000313" key="7">
    <source>
        <dbReference type="EMBL" id="CAG8700763.1"/>
    </source>
</evidence>
<dbReference type="PROSITE" id="PS50005">
    <property type="entry name" value="TPR"/>
    <property type="match status" value="1"/>
</dbReference>
<dbReference type="PROSITE" id="PS50126">
    <property type="entry name" value="S1"/>
    <property type="match status" value="2"/>
</dbReference>
<dbReference type="SMART" id="SM00386">
    <property type="entry name" value="HAT"/>
    <property type="match status" value="6"/>
</dbReference>
<keyword evidence="5" id="KW-0802">TPR repeat</keyword>
<proteinExistence type="predicted"/>
<dbReference type="InterPro" id="IPR011990">
    <property type="entry name" value="TPR-like_helical_dom_sf"/>
</dbReference>
<dbReference type="PANTHER" id="PTHR23270">
    <property type="entry name" value="PROGRAMMED CELL DEATH PROTEIN 11 PRE-RRNA PROCESSING PROTEIN RRP5"/>
    <property type="match status" value="1"/>
</dbReference>
<feature type="non-terminal residue" evidence="7">
    <location>
        <position position="757"/>
    </location>
</feature>
<dbReference type="InterPro" id="IPR019734">
    <property type="entry name" value="TPR_rpt"/>
</dbReference>
<reference evidence="7" key="1">
    <citation type="submission" date="2021-06" db="EMBL/GenBank/DDBJ databases">
        <authorList>
            <person name="Kallberg Y."/>
            <person name="Tangrot J."/>
            <person name="Rosling A."/>
        </authorList>
    </citation>
    <scope>NUCLEOTIDE SEQUENCE</scope>
    <source>
        <strain evidence="7">CL551</strain>
    </source>
</reference>
<dbReference type="Gene3D" id="1.25.40.10">
    <property type="entry name" value="Tetratricopeptide repeat domain"/>
    <property type="match status" value="2"/>
</dbReference>